<feature type="transmembrane region" description="Helical" evidence="1">
    <location>
        <begin position="248"/>
        <end position="267"/>
    </location>
</feature>
<gene>
    <name evidence="2" type="ORF">FMM06_04115</name>
</gene>
<feature type="transmembrane region" description="Helical" evidence="1">
    <location>
        <begin position="121"/>
        <end position="140"/>
    </location>
</feature>
<dbReference type="GO" id="GO:0009306">
    <property type="term" value="P:protein secretion"/>
    <property type="evidence" value="ECO:0007669"/>
    <property type="project" value="InterPro"/>
</dbReference>
<evidence type="ECO:0000313" key="3">
    <source>
        <dbReference type="Proteomes" id="UP000317894"/>
    </source>
</evidence>
<dbReference type="PIRSF" id="PIRSF005419">
    <property type="entry name" value="FlhA"/>
    <property type="match status" value="1"/>
</dbReference>
<dbReference type="InterPro" id="IPR042196">
    <property type="entry name" value="FHIPEP_4"/>
</dbReference>
<organism evidence="2 3">
    <name type="scientific">Glacieibacterium frigidum</name>
    <dbReference type="NCBI Taxonomy" id="2593303"/>
    <lineage>
        <taxon>Bacteria</taxon>
        <taxon>Pseudomonadati</taxon>
        <taxon>Pseudomonadota</taxon>
        <taxon>Alphaproteobacteria</taxon>
        <taxon>Sphingomonadales</taxon>
        <taxon>Sphingosinicellaceae</taxon>
        <taxon>Glacieibacterium</taxon>
    </lineage>
</organism>
<feature type="transmembrane region" description="Helical" evidence="1">
    <location>
        <begin position="21"/>
        <end position="44"/>
    </location>
</feature>
<dbReference type="RefSeq" id="WP_143554912.1">
    <property type="nucleotide sequence ID" value="NZ_VJWA01000001.1"/>
</dbReference>
<dbReference type="Gene3D" id="3.40.50.12790">
    <property type="entry name" value="FHIPEP family, domain 4"/>
    <property type="match status" value="1"/>
</dbReference>
<dbReference type="PANTHER" id="PTHR30161:SF2">
    <property type="entry name" value="INVASION PROTEIN INVA"/>
    <property type="match status" value="1"/>
</dbReference>
<name>A0A552UGQ8_9SPHN</name>
<protein>
    <submittedName>
        <fullName evidence="2">FHIPEP family type III secretion protein</fullName>
    </submittedName>
</protein>
<dbReference type="InterPro" id="IPR001712">
    <property type="entry name" value="T3SS_FHIPEP"/>
</dbReference>
<dbReference type="Proteomes" id="UP000317894">
    <property type="component" value="Unassembled WGS sequence"/>
</dbReference>
<proteinExistence type="predicted"/>
<feature type="transmembrane region" description="Helical" evidence="1">
    <location>
        <begin position="50"/>
        <end position="68"/>
    </location>
</feature>
<accession>A0A552UGQ8</accession>
<keyword evidence="1" id="KW-0472">Membrane</keyword>
<dbReference type="Pfam" id="PF00771">
    <property type="entry name" value="FHIPEP"/>
    <property type="match status" value="2"/>
</dbReference>
<dbReference type="EMBL" id="VJWA01000001">
    <property type="protein sequence ID" value="TRW17367.1"/>
    <property type="molecule type" value="Genomic_DNA"/>
</dbReference>
<comment type="caution">
    <text evidence="2">The sequence shown here is derived from an EMBL/GenBank/DDBJ whole genome shotgun (WGS) entry which is preliminary data.</text>
</comment>
<feature type="transmembrane region" description="Helical" evidence="1">
    <location>
        <begin position="207"/>
        <end position="228"/>
    </location>
</feature>
<dbReference type="AlphaFoldDB" id="A0A552UGQ8"/>
<sequence>MSARRFLDLAPGATRSSNASRFADVILVAGVVSIIGMMILPLPVWLVDTLVAFNITFGVLLLLTTLYVKTPLDFSSFPSILLVTTLFRLALSVATTRMILIDAHAGKIIEAFGTMVAGGNLVVGLVVYIIIVVVQFIVIAKGAERVAEVAARFSLDSMPGKQLSIDSDLRSGLIDKDEARRRRRTLELESKLHGSLDGAMKFVKGDAIASIIIVIINLIGGMAIGVFQRDMAFGDAARTYSILTIGEGLVAQIPALLSAMAAGLLVTRSTDEEKSQHLGEAIRFQLAANPRVLLFVGGIALLMALVPGFPSAVFVGLGAALLIAGAATHPRLKPRFDQYTAPLRAQIQRGPEPAPVSLLAAPAEPRPLVPLLLQVTMPPSAAEANALRTALTEMLDTLQYRVGLPLPSISVHFEPGEARHWELLAFESTIGGGEMPESDVAALVAAVRSALRHNLAMFMGVQETTAILNKVGADYPEVVKEAVRTVPTTRIAEVLRRLMEEEVPLRNMRDVLEGLAEAGAQEREPARIADLTRVALKRYLIGAYAEPDGSLKALVVASELEAMIRGQVQTVDGVERVAFEPDQARELVAAVAAMAAETGAKVVLTGFDIRRALRKLIEPDIFDLPVLAFNELSSATRLEVVGQVRLGGRTLPSAASIAAE</sequence>
<evidence type="ECO:0000313" key="2">
    <source>
        <dbReference type="EMBL" id="TRW17367.1"/>
    </source>
</evidence>
<keyword evidence="3" id="KW-1185">Reference proteome</keyword>
<dbReference type="GO" id="GO:0005886">
    <property type="term" value="C:plasma membrane"/>
    <property type="evidence" value="ECO:0007669"/>
    <property type="project" value="TreeGrafter"/>
</dbReference>
<dbReference type="PANTHER" id="PTHR30161">
    <property type="entry name" value="FLAGELLAR EXPORT PROTEIN, MEMBRANE FLHA SUBUNIT-RELATED"/>
    <property type="match status" value="1"/>
</dbReference>
<feature type="transmembrane region" description="Helical" evidence="1">
    <location>
        <begin position="80"/>
        <end position="101"/>
    </location>
</feature>
<dbReference type="Gene3D" id="1.10.8.540">
    <property type="entry name" value="FHIPEP family, domain 3"/>
    <property type="match status" value="1"/>
</dbReference>
<dbReference type="InterPro" id="IPR042193">
    <property type="entry name" value="FHIPEP_3"/>
</dbReference>
<keyword evidence="1" id="KW-1133">Transmembrane helix</keyword>
<feature type="transmembrane region" description="Helical" evidence="1">
    <location>
        <begin position="288"/>
        <end position="306"/>
    </location>
</feature>
<reference evidence="2 3" key="1">
    <citation type="submission" date="2019-07" db="EMBL/GenBank/DDBJ databases">
        <title>Novel species isolated from glacier.</title>
        <authorList>
            <person name="Liu Q."/>
            <person name="Xin Y.-H."/>
        </authorList>
    </citation>
    <scope>NUCLEOTIDE SEQUENCE [LARGE SCALE GENOMIC DNA]</scope>
    <source>
        <strain evidence="2 3">LB1R16</strain>
    </source>
</reference>
<keyword evidence="1" id="KW-0812">Transmembrane</keyword>
<dbReference type="PRINTS" id="PR00949">
    <property type="entry name" value="TYPE3IMAPROT"/>
</dbReference>
<dbReference type="OrthoDB" id="9759185at2"/>
<evidence type="ECO:0000256" key="1">
    <source>
        <dbReference type="SAM" id="Phobius"/>
    </source>
</evidence>